<evidence type="ECO:0000313" key="4">
    <source>
        <dbReference type="Proteomes" id="UP000593566"/>
    </source>
</evidence>
<gene>
    <name evidence="3" type="ORF">HO133_008555</name>
</gene>
<evidence type="ECO:0000256" key="1">
    <source>
        <dbReference type="SAM" id="MobiDB-lite"/>
    </source>
</evidence>
<dbReference type="GeneID" id="59336951"/>
<feature type="region of interest" description="Disordered" evidence="1">
    <location>
        <begin position="222"/>
        <end position="256"/>
    </location>
</feature>
<comment type="caution">
    <text evidence="3">The sequence shown here is derived from an EMBL/GenBank/DDBJ whole genome shotgun (WGS) entry which is preliminary data.</text>
</comment>
<dbReference type="RefSeq" id="XP_037155422.1">
    <property type="nucleotide sequence ID" value="XM_037299421.1"/>
</dbReference>
<protein>
    <submittedName>
        <fullName evidence="3">Uncharacterized protein</fullName>
    </submittedName>
</protein>
<dbReference type="Proteomes" id="UP000593566">
    <property type="component" value="Unassembled WGS sequence"/>
</dbReference>
<evidence type="ECO:0000256" key="2">
    <source>
        <dbReference type="SAM" id="SignalP"/>
    </source>
</evidence>
<dbReference type="AlphaFoldDB" id="A0A8H6CP39"/>
<keyword evidence="2" id="KW-0732">Signal</keyword>
<proteinExistence type="predicted"/>
<feature type="chain" id="PRO_5034760954" evidence="2">
    <location>
        <begin position="19"/>
        <end position="533"/>
    </location>
</feature>
<reference evidence="3 4" key="1">
    <citation type="journal article" date="2020" name="Genomics">
        <title>Complete, high-quality genomes from long-read metagenomic sequencing of two wolf lichen thalli reveals enigmatic genome architecture.</title>
        <authorList>
            <person name="McKenzie S.K."/>
            <person name="Walston R.F."/>
            <person name="Allen J.L."/>
        </authorList>
    </citation>
    <scope>NUCLEOTIDE SEQUENCE [LARGE SCALE GENOMIC DNA]</scope>
    <source>
        <strain evidence="3">WasteWater1</strain>
    </source>
</reference>
<feature type="compositionally biased region" description="Low complexity" evidence="1">
    <location>
        <begin position="243"/>
        <end position="256"/>
    </location>
</feature>
<keyword evidence="4" id="KW-1185">Reference proteome</keyword>
<feature type="region of interest" description="Disordered" evidence="1">
    <location>
        <begin position="289"/>
        <end position="310"/>
    </location>
</feature>
<dbReference type="EMBL" id="JACCJB010000005">
    <property type="protein sequence ID" value="KAF6227114.1"/>
    <property type="molecule type" value="Genomic_DNA"/>
</dbReference>
<feature type="compositionally biased region" description="Low complexity" evidence="1">
    <location>
        <begin position="222"/>
        <end position="236"/>
    </location>
</feature>
<evidence type="ECO:0000313" key="3">
    <source>
        <dbReference type="EMBL" id="KAF6227114.1"/>
    </source>
</evidence>
<feature type="compositionally biased region" description="Polar residues" evidence="1">
    <location>
        <begin position="289"/>
        <end position="300"/>
    </location>
</feature>
<feature type="signal peptide" evidence="2">
    <location>
        <begin position="1"/>
        <end position="18"/>
    </location>
</feature>
<accession>A0A8H6CP39</accession>
<organism evidence="3 4">
    <name type="scientific">Letharia lupina</name>
    <dbReference type="NCBI Taxonomy" id="560253"/>
    <lineage>
        <taxon>Eukaryota</taxon>
        <taxon>Fungi</taxon>
        <taxon>Dikarya</taxon>
        <taxon>Ascomycota</taxon>
        <taxon>Pezizomycotina</taxon>
        <taxon>Lecanoromycetes</taxon>
        <taxon>OSLEUM clade</taxon>
        <taxon>Lecanoromycetidae</taxon>
        <taxon>Lecanorales</taxon>
        <taxon>Lecanorineae</taxon>
        <taxon>Parmeliaceae</taxon>
        <taxon>Letharia</taxon>
    </lineage>
</organism>
<feature type="compositionally biased region" description="Low complexity" evidence="1">
    <location>
        <begin position="301"/>
        <end position="310"/>
    </location>
</feature>
<name>A0A8H6CP39_9LECA</name>
<sequence length="533" mass="54669">MASSLIVAASAILSLAAAAPVQGGIHSGSLKARQAPSCNVGTQVDNLAAYDSSCWNTLDIMPYLTNWKATTPICTDAENSAGQTLSCCGASEPWSTCFLRLATKQLNTYDCTQLDPAESVGTCSLESDGGRAFALDTGLDPTIASQVNYVVLNIIMINNFFGMYYTALQTVTSDPGQTLNSLASNSASTELNLMNVGLDLQNVMAALTLGLAFPEVATPQISTVSSDGTTTTATSPTKRDPQSSDPGTSSSSAPASSASILAGGCSYGWLASYYQDGRHHRRQESVTCANGTHTESDPNASSSSPLTLDPTSPPVVIFNQALRQSPNVASAMWPAAVNPATDTLANLPSAHLNSASFAPILTAGLQPIMNDVGTFIAFAGNGLFSTPLTSTDDPSVYTSGYTGALDTHILSAILANNSISATPGSTVAANPCTSGPVCASSYWSPVTGRQYAFTGSGTSSLIQEAVATLEVDLPVLFDGAYNCTLAGRAGGSVVSLNPDGSLDMACLSVLPMYVGKGGCPAGAVWVDGKCPFG</sequence>